<evidence type="ECO:0000313" key="1">
    <source>
        <dbReference type="EMBL" id="MFC3197602.1"/>
    </source>
</evidence>
<dbReference type="Pfam" id="PF01527">
    <property type="entry name" value="HTH_Tnp_1"/>
    <property type="match status" value="1"/>
</dbReference>
<dbReference type="InterPro" id="IPR009057">
    <property type="entry name" value="Homeodomain-like_sf"/>
</dbReference>
<dbReference type="SUPFAM" id="SSF46689">
    <property type="entry name" value="Homeodomain-like"/>
    <property type="match status" value="1"/>
</dbReference>
<protein>
    <submittedName>
        <fullName evidence="1">Transposase</fullName>
    </submittedName>
</protein>
<dbReference type="Proteomes" id="UP001595526">
    <property type="component" value="Unassembled WGS sequence"/>
</dbReference>
<dbReference type="RefSeq" id="WP_379021450.1">
    <property type="nucleotide sequence ID" value="NZ_JBHRTA010000024.1"/>
</dbReference>
<comment type="caution">
    <text evidence="1">The sequence shown here is derived from an EMBL/GenBank/DDBJ whole genome shotgun (WGS) entry which is preliminary data.</text>
</comment>
<organism evidence="1 2">
    <name type="scientific">Parapedobacter deserti</name>
    <dbReference type="NCBI Taxonomy" id="1912957"/>
    <lineage>
        <taxon>Bacteria</taxon>
        <taxon>Pseudomonadati</taxon>
        <taxon>Bacteroidota</taxon>
        <taxon>Sphingobacteriia</taxon>
        <taxon>Sphingobacteriales</taxon>
        <taxon>Sphingobacteriaceae</taxon>
        <taxon>Parapedobacter</taxon>
    </lineage>
</organism>
<dbReference type="Gene3D" id="1.10.10.10">
    <property type="entry name" value="Winged helix-like DNA-binding domain superfamily/Winged helix DNA-binding domain"/>
    <property type="match status" value="1"/>
</dbReference>
<dbReference type="EMBL" id="JBHRTA010000024">
    <property type="protein sequence ID" value="MFC3197602.1"/>
    <property type="molecule type" value="Genomic_DNA"/>
</dbReference>
<name>A0ABV7JKH1_9SPHI</name>
<gene>
    <name evidence="1" type="ORF">ACFOET_08260</name>
</gene>
<dbReference type="InterPro" id="IPR036388">
    <property type="entry name" value="WH-like_DNA-bd_sf"/>
</dbReference>
<dbReference type="InterPro" id="IPR002514">
    <property type="entry name" value="Transposase_8"/>
</dbReference>
<keyword evidence="2" id="KW-1185">Reference proteome</keyword>
<reference evidence="2" key="1">
    <citation type="journal article" date="2019" name="Int. J. Syst. Evol. Microbiol.">
        <title>The Global Catalogue of Microorganisms (GCM) 10K type strain sequencing project: providing services to taxonomists for standard genome sequencing and annotation.</title>
        <authorList>
            <consortium name="The Broad Institute Genomics Platform"/>
            <consortium name="The Broad Institute Genome Sequencing Center for Infectious Disease"/>
            <person name="Wu L."/>
            <person name="Ma J."/>
        </authorList>
    </citation>
    <scope>NUCLEOTIDE SEQUENCE [LARGE SCALE GENOMIC DNA]</scope>
    <source>
        <strain evidence="2">KCTC 52416</strain>
    </source>
</reference>
<proteinExistence type="predicted"/>
<accession>A0ABV7JKH1</accession>
<sequence length="92" mass="10839">MKVSRKKFSADFKAKVAIEALKEQKTIPELAIQFDVHPTQIQSWKKQFVEEGSRLFSEKAVDTKRQDAEEARLYEQIGKLQMQNDWLKKKLQ</sequence>
<evidence type="ECO:0000313" key="2">
    <source>
        <dbReference type="Proteomes" id="UP001595526"/>
    </source>
</evidence>